<reference evidence="4 5" key="1">
    <citation type="journal article" date="2012" name="Stand. Genomic Sci.">
        <title>Complete genome sequence of Terriglobus saanensis type strain SP1PR4(T), an Acidobacteria from tundra soil.</title>
        <authorList>
            <person name="Rawat S.R."/>
            <person name="Mannisto M.K."/>
            <person name="Starovoytov V."/>
            <person name="Goodwin L."/>
            <person name="Nolan M."/>
            <person name="Hauser L."/>
            <person name="Land M."/>
            <person name="Davenport K.W."/>
            <person name="Woyke T."/>
            <person name="Haggblom M.M."/>
        </authorList>
    </citation>
    <scope>NUCLEOTIDE SEQUENCE</scope>
    <source>
        <strain evidence="5">ATCC BAA-1853 / DSM 23119 / SP1PR4</strain>
    </source>
</reference>
<protein>
    <recommendedName>
        <fullName evidence="3">Outer membrane protein beta-barrel domain-containing protein</fullName>
    </recommendedName>
</protein>
<keyword evidence="1 2" id="KW-0732">Signal</keyword>
<dbReference type="InterPro" id="IPR027385">
    <property type="entry name" value="Beta-barrel_OMP"/>
</dbReference>
<organism evidence="4 5">
    <name type="scientific">Terriglobus saanensis (strain ATCC BAA-1853 / DSM 23119 / SP1PR4)</name>
    <dbReference type="NCBI Taxonomy" id="401053"/>
    <lineage>
        <taxon>Bacteria</taxon>
        <taxon>Pseudomonadati</taxon>
        <taxon>Acidobacteriota</taxon>
        <taxon>Terriglobia</taxon>
        <taxon>Terriglobales</taxon>
        <taxon>Acidobacteriaceae</taxon>
        <taxon>Terriglobus</taxon>
    </lineage>
</organism>
<name>E8V7Y6_TERSS</name>
<keyword evidence="5" id="KW-1185">Reference proteome</keyword>
<sequence>MKTLLCNLLLLLCGSRLFAQAAPAGVGPGTSVSIGGGVALYKLQYGERWLGGAQGWVDANPYWWLGVEGEARWLRYHQDENTHATTYLIGPRVSLRPGNLEPYVKLLAGAGQFNFPFNYAKGTYLVVAGGAGVDLHLGDRWKVRAIDIEYQTWPQFTFGTMKSYGASVGISYNILGRTTKLSR</sequence>
<dbReference type="EMBL" id="CP002467">
    <property type="protein sequence ID" value="ADV82910.1"/>
    <property type="molecule type" value="Genomic_DNA"/>
</dbReference>
<dbReference type="Gene3D" id="2.40.160.20">
    <property type="match status" value="1"/>
</dbReference>
<dbReference type="AlphaFoldDB" id="E8V7Y6"/>
<dbReference type="KEGG" id="tsa:AciPR4_2107"/>
<dbReference type="eggNOG" id="ENOG502ZUA8">
    <property type="taxonomic scope" value="Bacteria"/>
</dbReference>
<evidence type="ECO:0000256" key="1">
    <source>
        <dbReference type="ARBA" id="ARBA00022729"/>
    </source>
</evidence>
<feature type="signal peptide" evidence="2">
    <location>
        <begin position="1"/>
        <end position="21"/>
    </location>
</feature>
<dbReference type="Pfam" id="PF13505">
    <property type="entry name" value="OMP_b-brl"/>
    <property type="match status" value="1"/>
</dbReference>
<dbReference type="OrthoDB" id="115259at2"/>
<feature type="domain" description="Outer membrane protein beta-barrel" evidence="3">
    <location>
        <begin position="17"/>
        <end position="173"/>
    </location>
</feature>
<feature type="chain" id="PRO_5003232505" description="Outer membrane protein beta-barrel domain-containing protein" evidence="2">
    <location>
        <begin position="22"/>
        <end position="183"/>
    </location>
</feature>
<dbReference type="InterPro" id="IPR011250">
    <property type="entry name" value="OMP/PagP_B-barrel"/>
</dbReference>
<proteinExistence type="predicted"/>
<accession>E8V7Y6</accession>
<dbReference type="SUPFAM" id="SSF56925">
    <property type="entry name" value="OMPA-like"/>
    <property type="match status" value="1"/>
</dbReference>
<evidence type="ECO:0000259" key="3">
    <source>
        <dbReference type="Pfam" id="PF13505"/>
    </source>
</evidence>
<evidence type="ECO:0000313" key="4">
    <source>
        <dbReference type="EMBL" id="ADV82910.1"/>
    </source>
</evidence>
<dbReference type="RefSeq" id="WP_013568643.1">
    <property type="nucleotide sequence ID" value="NC_014963.1"/>
</dbReference>
<evidence type="ECO:0000313" key="5">
    <source>
        <dbReference type="Proteomes" id="UP000006844"/>
    </source>
</evidence>
<dbReference type="Proteomes" id="UP000006844">
    <property type="component" value="Chromosome"/>
</dbReference>
<dbReference type="HOGENOM" id="CLU_113748_0_0_0"/>
<gene>
    <name evidence="4" type="ordered locus">AciPR4_2107</name>
</gene>
<evidence type="ECO:0000256" key="2">
    <source>
        <dbReference type="SAM" id="SignalP"/>
    </source>
</evidence>